<dbReference type="RefSeq" id="WP_006682321.1">
    <property type="nucleotide sequence ID" value="NZ_CAFB01000037.1"/>
</dbReference>
<gene>
    <name evidence="3" type="ORF">CAGGBEG34_200086</name>
</gene>
<keyword evidence="1" id="KW-0175">Coiled coil</keyword>
<evidence type="ECO:0000313" key="4">
    <source>
        <dbReference type="Proteomes" id="UP000054051"/>
    </source>
</evidence>
<name>G2J8I5_9BURK</name>
<evidence type="ECO:0000313" key="3">
    <source>
        <dbReference type="EMBL" id="CCD29082.1"/>
    </source>
</evidence>
<keyword evidence="4" id="KW-1185">Reference proteome</keyword>
<evidence type="ECO:0000256" key="2">
    <source>
        <dbReference type="SAM" id="Phobius"/>
    </source>
</evidence>
<feature type="coiled-coil region" evidence="1">
    <location>
        <begin position="33"/>
        <end position="60"/>
    </location>
</feature>
<dbReference type="AlphaFoldDB" id="G2J8I5"/>
<protein>
    <recommendedName>
        <fullName evidence="5">DUF1640 domain-containing protein</fullName>
    </recommendedName>
</protein>
<accession>G2J8I5</accession>
<dbReference type="STRING" id="1070319.CAGGBEG34_200086"/>
<proteinExistence type="predicted"/>
<organism evidence="3 4">
    <name type="scientific">Candidatus Glomeribacter gigasporarum BEG34</name>
    <dbReference type="NCBI Taxonomy" id="1070319"/>
    <lineage>
        <taxon>Bacteria</taxon>
        <taxon>Pseudomonadati</taxon>
        <taxon>Pseudomonadota</taxon>
        <taxon>Betaproteobacteria</taxon>
        <taxon>Burkholderiales</taxon>
        <taxon>Burkholderiaceae</taxon>
        <taxon>Candidatus Glomeribacter</taxon>
    </lineage>
</organism>
<feature type="transmembrane region" description="Helical" evidence="2">
    <location>
        <begin position="72"/>
        <end position="92"/>
    </location>
</feature>
<evidence type="ECO:0008006" key="5">
    <source>
        <dbReference type="Google" id="ProtNLM"/>
    </source>
</evidence>
<dbReference type="Proteomes" id="UP000054051">
    <property type="component" value="Unassembled WGS sequence"/>
</dbReference>
<reference evidence="3 4" key="1">
    <citation type="submission" date="2011-08" db="EMBL/GenBank/DDBJ databases">
        <title>The genome of the obligate endobacterium of an arbuscular mycorrhizal fungus reveals an interphylum network of nutritional interactions.</title>
        <authorList>
            <person name="Ghignone S."/>
            <person name="Salvioli A."/>
            <person name="Anca I."/>
            <person name="Lumini E."/>
            <person name="Ortu G."/>
            <person name="Petiti L."/>
            <person name="Cruveiller S."/>
            <person name="Bianciotto V."/>
            <person name="Piffanelli P."/>
            <person name="Lanfranco L."/>
            <person name="Bonfante P."/>
        </authorList>
    </citation>
    <scope>NUCLEOTIDE SEQUENCE [LARGE SCALE GENOMIC DNA]</scope>
    <source>
        <strain evidence="3 4">BEG34</strain>
    </source>
</reference>
<dbReference type="EMBL" id="CAFB01000037">
    <property type="protein sequence ID" value="CCD29082.1"/>
    <property type="molecule type" value="Genomic_DNA"/>
</dbReference>
<comment type="caution">
    <text evidence="3">The sequence shown here is derived from an EMBL/GenBank/DDBJ whole genome shotgun (WGS) entry which is preliminary data.</text>
</comment>
<evidence type="ECO:0000256" key="1">
    <source>
        <dbReference type="SAM" id="Coils"/>
    </source>
</evidence>
<keyword evidence="2" id="KW-1133">Transmembrane helix</keyword>
<keyword evidence="2" id="KW-0472">Membrane</keyword>
<keyword evidence="2" id="KW-0812">Transmembrane</keyword>
<sequence length="98" mass="11061">MTTLEQSGRFSVEQVKDLTRALESSQTTQWVTNEQLRASLAEIRAEIADFKAEVKTEIAQVRTEIAVAVNKIVLWVVGIDLAFFTGKFGLFAKALHWY</sequence>
<dbReference type="Gene3D" id="1.20.58.130">
    <property type="match status" value="1"/>
</dbReference>